<accession>A0A0D3AQT3</accession>
<dbReference type="STRING" id="109376.A0A0D3AQT3"/>
<dbReference type="GO" id="GO:0006368">
    <property type="term" value="P:transcription elongation by RNA polymerase II"/>
    <property type="evidence" value="ECO:0007669"/>
    <property type="project" value="TreeGrafter"/>
</dbReference>
<sequence length="301" mass="34920">MYGWRITEYLNRFCGAVSYEDSFMLCRLLSLSSRMILKYLIPVKLSLGILPNDKLLPKYNLHEYMNVVQALRKGDLRLRQHSSSRTRRSCIVAVFTAQQWLVSYRANRLNESRDALVTYMCYTGRFEVFNESFPAGESLIDFLWMILKYLIPVKLSLGILPNDKLLPKYNLHEYMNVVQALRKGDLRLRQHSSSRTRRSCIVAVFTAQQWLVSYRANRLNESRDALITEQLDINQVLEVRCLGKAGTPSLPETHEENLSDPARGHQLKLEVIAKALGWLEIDMDLDVMPVRINHGIEKNRQ</sequence>
<dbReference type="GO" id="GO:0003723">
    <property type="term" value="F:RNA binding"/>
    <property type="evidence" value="ECO:0007669"/>
    <property type="project" value="InterPro"/>
</dbReference>
<protein>
    <submittedName>
        <fullName evidence="1">Uncharacterized protein</fullName>
    </submittedName>
</protein>
<dbReference type="GO" id="GO:0000973">
    <property type="term" value="P:post-transcriptional tethering of RNA polymerase II gene DNA at nuclear periphery"/>
    <property type="evidence" value="ECO:0007669"/>
    <property type="project" value="TreeGrafter"/>
</dbReference>
<dbReference type="PANTHER" id="PTHR12732:SF0">
    <property type="entry name" value="PCI DOMAIN-CONTAINING PROTEIN 2"/>
    <property type="match status" value="1"/>
</dbReference>
<dbReference type="GO" id="GO:0070390">
    <property type="term" value="C:transcription export complex 2"/>
    <property type="evidence" value="ECO:0007669"/>
    <property type="project" value="TreeGrafter"/>
</dbReference>
<dbReference type="OMA" id="PGTHEEN"/>
<dbReference type="Proteomes" id="UP000032141">
    <property type="component" value="Chromosome C2"/>
</dbReference>
<evidence type="ECO:0000313" key="2">
    <source>
        <dbReference type="Proteomes" id="UP000032141"/>
    </source>
</evidence>
<reference evidence="1" key="2">
    <citation type="submission" date="2015-03" db="UniProtKB">
        <authorList>
            <consortium name="EnsemblPlants"/>
        </authorList>
    </citation>
    <scope>IDENTIFICATION</scope>
</reference>
<name>A0A0D3AQT3_BRAOL</name>
<reference evidence="1 2" key="1">
    <citation type="journal article" date="2014" name="Genome Biol.">
        <title>Transcriptome and methylome profiling reveals relics of genome dominance in the mesopolyploid Brassica oleracea.</title>
        <authorList>
            <person name="Parkin I.A."/>
            <person name="Koh C."/>
            <person name="Tang H."/>
            <person name="Robinson S.J."/>
            <person name="Kagale S."/>
            <person name="Clarke W.E."/>
            <person name="Town C.D."/>
            <person name="Nixon J."/>
            <person name="Krishnakumar V."/>
            <person name="Bidwell S.L."/>
            <person name="Denoeud F."/>
            <person name="Belcram H."/>
            <person name="Links M.G."/>
            <person name="Just J."/>
            <person name="Clarke C."/>
            <person name="Bender T."/>
            <person name="Huebert T."/>
            <person name="Mason A.S."/>
            <person name="Pires J.C."/>
            <person name="Barker G."/>
            <person name="Moore J."/>
            <person name="Walley P.G."/>
            <person name="Manoli S."/>
            <person name="Batley J."/>
            <person name="Edwards D."/>
            <person name="Nelson M.N."/>
            <person name="Wang X."/>
            <person name="Paterson A.H."/>
            <person name="King G."/>
            <person name="Bancroft I."/>
            <person name="Chalhoub B."/>
            <person name="Sharpe A.G."/>
        </authorList>
    </citation>
    <scope>NUCLEOTIDE SEQUENCE</scope>
    <source>
        <strain evidence="1 2">cv. TO1000</strain>
    </source>
</reference>
<dbReference type="EnsemblPlants" id="Bo2g085160.1">
    <property type="protein sequence ID" value="Bo2g085160.1"/>
    <property type="gene ID" value="Bo2g085160"/>
</dbReference>
<dbReference type="Gramene" id="Bo2g085160.1">
    <property type="protein sequence ID" value="Bo2g085160.1"/>
    <property type="gene ID" value="Bo2g085160"/>
</dbReference>
<dbReference type="HOGENOM" id="CLU_925436_0_0_1"/>
<dbReference type="PANTHER" id="PTHR12732">
    <property type="entry name" value="UNCHARACTERIZED PROTEASOME COMPONENT REGION PCI-CONTAINING"/>
    <property type="match status" value="1"/>
</dbReference>
<evidence type="ECO:0000313" key="1">
    <source>
        <dbReference type="EnsemblPlants" id="Bo2g085160.1"/>
    </source>
</evidence>
<dbReference type="SMART" id="SM00753">
    <property type="entry name" value="PAM"/>
    <property type="match status" value="1"/>
</dbReference>
<organism evidence="1 2">
    <name type="scientific">Brassica oleracea var. oleracea</name>
    <dbReference type="NCBI Taxonomy" id="109376"/>
    <lineage>
        <taxon>Eukaryota</taxon>
        <taxon>Viridiplantae</taxon>
        <taxon>Streptophyta</taxon>
        <taxon>Embryophyta</taxon>
        <taxon>Tracheophyta</taxon>
        <taxon>Spermatophyta</taxon>
        <taxon>Magnoliopsida</taxon>
        <taxon>eudicotyledons</taxon>
        <taxon>Gunneridae</taxon>
        <taxon>Pentapetalae</taxon>
        <taxon>rosids</taxon>
        <taxon>malvids</taxon>
        <taxon>Brassicales</taxon>
        <taxon>Brassicaceae</taxon>
        <taxon>Brassiceae</taxon>
        <taxon>Brassica</taxon>
    </lineage>
</organism>
<dbReference type="GO" id="GO:0016973">
    <property type="term" value="P:poly(A)+ mRNA export from nucleus"/>
    <property type="evidence" value="ECO:0007669"/>
    <property type="project" value="TreeGrafter"/>
</dbReference>
<keyword evidence="2" id="KW-1185">Reference proteome</keyword>
<dbReference type="eggNOG" id="KOG2688">
    <property type="taxonomic scope" value="Eukaryota"/>
</dbReference>
<dbReference type="InterPro" id="IPR045114">
    <property type="entry name" value="Csn12-like"/>
</dbReference>
<dbReference type="GO" id="GO:0003690">
    <property type="term" value="F:double-stranded DNA binding"/>
    <property type="evidence" value="ECO:0007669"/>
    <property type="project" value="InterPro"/>
</dbReference>
<proteinExistence type="predicted"/>
<dbReference type="AlphaFoldDB" id="A0A0D3AQT3"/>